<keyword evidence="4 8" id="KW-0276">Fatty acid metabolism</keyword>
<dbReference type="AlphaFoldDB" id="A0A1I5IBB6"/>
<keyword evidence="7 8" id="KW-0092">Biotin</keyword>
<dbReference type="EMBL" id="FOWD01000042">
    <property type="protein sequence ID" value="SFO57813.1"/>
    <property type="molecule type" value="Genomic_DNA"/>
</dbReference>
<dbReference type="Proteomes" id="UP000198806">
    <property type="component" value="Unassembled WGS sequence"/>
</dbReference>
<dbReference type="PROSITE" id="PS50968">
    <property type="entry name" value="BIOTINYL_LIPOYL"/>
    <property type="match status" value="1"/>
</dbReference>
<protein>
    <recommendedName>
        <fullName evidence="2 8">Biotin carboxyl carrier protein of acetyl-CoA carboxylase</fullName>
    </recommendedName>
</protein>
<evidence type="ECO:0000256" key="8">
    <source>
        <dbReference type="RuleBase" id="RU364072"/>
    </source>
</evidence>
<evidence type="ECO:0000256" key="5">
    <source>
        <dbReference type="ARBA" id="ARBA00023098"/>
    </source>
</evidence>
<keyword evidence="6 8" id="KW-0275">Fatty acid biosynthesis</keyword>
<evidence type="ECO:0000256" key="2">
    <source>
        <dbReference type="ARBA" id="ARBA00017562"/>
    </source>
</evidence>
<evidence type="ECO:0000313" key="11">
    <source>
        <dbReference type="Proteomes" id="UP000198806"/>
    </source>
</evidence>
<dbReference type="PRINTS" id="PR01071">
    <property type="entry name" value="ACOABIOTINCC"/>
</dbReference>
<dbReference type="PANTHER" id="PTHR45266:SF3">
    <property type="entry name" value="OXALOACETATE DECARBOXYLASE ALPHA CHAIN"/>
    <property type="match status" value="1"/>
</dbReference>
<dbReference type="SUPFAM" id="SSF51230">
    <property type="entry name" value="Single hybrid motif"/>
    <property type="match status" value="1"/>
</dbReference>
<gene>
    <name evidence="10" type="ORF">SAMN04489757_14217</name>
</gene>
<comment type="function">
    <text evidence="8">This protein is a component of the acetyl coenzyme A carboxylase complex; first, biotin carboxylase catalyzes the carboxylation of the carrier protein and then the transcarboxylase transfers the carboxyl group to form malonyl-CoA.</text>
</comment>
<dbReference type="OrthoDB" id="9811735at2"/>
<dbReference type="GO" id="GO:0003989">
    <property type="term" value="F:acetyl-CoA carboxylase activity"/>
    <property type="evidence" value="ECO:0007669"/>
    <property type="project" value="InterPro"/>
</dbReference>
<dbReference type="GO" id="GO:0006633">
    <property type="term" value="P:fatty acid biosynthetic process"/>
    <property type="evidence" value="ECO:0007669"/>
    <property type="project" value="UniProtKB-UniPathway"/>
</dbReference>
<evidence type="ECO:0000256" key="3">
    <source>
        <dbReference type="ARBA" id="ARBA00022516"/>
    </source>
</evidence>
<dbReference type="PROSITE" id="PS00188">
    <property type="entry name" value="BIOTIN"/>
    <property type="match status" value="1"/>
</dbReference>
<dbReference type="InterPro" id="IPR050709">
    <property type="entry name" value="Biotin_Carboxyl_Carrier/Decarb"/>
</dbReference>
<dbReference type="PANTHER" id="PTHR45266">
    <property type="entry name" value="OXALOACETATE DECARBOXYLASE ALPHA CHAIN"/>
    <property type="match status" value="1"/>
</dbReference>
<dbReference type="InterPro" id="IPR011053">
    <property type="entry name" value="Single_hybrid_motif"/>
</dbReference>
<dbReference type="InterPro" id="IPR001882">
    <property type="entry name" value="Biotin_BS"/>
</dbReference>
<dbReference type="Gene3D" id="2.40.50.100">
    <property type="match status" value="1"/>
</dbReference>
<dbReference type="UniPathway" id="UPA00094"/>
<keyword evidence="5 8" id="KW-0443">Lipid metabolism</keyword>
<dbReference type="InterPro" id="IPR000089">
    <property type="entry name" value="Biotin_lipoyl"/>
</dbReference>
<keyword evidence="3 8" id="KW-0444">Lipid biosynthesis</keyword>
<feature type="domain" description="Lipoyl-binding" evidence="9">
    <location>
        <begin position="66"/>
        <end position="142"/>
    </location>
</feature>
<evidence type="ECO:0000256" key="1">
    <source>
        <dbReference type="ARBA" id="ARBA00005194"/>
    </source>
</evidence>
<accession>A0A1I5IBB6</accession>
<dbReference type="CDD" id="cd06850">
    <property type="entry name" value="biotinyl_domain"/>
    <property type="match status" value="1"/>
</dbReference>
<proteinExistence type="predicted"/>
<comment type="pathway">
    <text evidence="1 8">Lipid metabolism; fatty acid biosynthesis.</text>
</comment>
<dbReference type="NCBIfam" id="TIGR00531">
    <property type="entry name" value="BCCP"/>
    <property type="match status" value="1"/>
</dbReference>
<evidence type="ECO:0000313" key="10">
    <source>
        <dbReference type="EMBL" id="SFO57813.1"/>
    </source>
</evidence>
<evidence type="ECO:0000256" key="7">
    <source>
        <dbReference type="ARBA" id="ARBA00023267"/>
    </source>
</evidence>
<dbReference type="InterPro" id="IPR001249">
    <property type="entry name" value="AcCoA_biotinCC"/>
</dbReference>
<keyword evidence="11" id="KW-1185">Reference proteome</keyword>
<reference evidence="10 11" key="1">
    <citation type="submission" date="2016-10" db="EMBL/GenBank/DDBJ databases">
        <authorList>
            <person name="de Groot N.N."/>
        </authorList>
    </citation>
    <scope>NUCLEOTIDE SEQUENCE [LARGE SCALE GENOMIC DNA]</scope>
    <source>
        <strain evidence="10 11">DSM 1283</strain>
    </source>
</reference>
<dbReference type="Pfam" id="PF00364">
    <property type="entry name" value="Biotin_lipoyl"/>
    <property type="match status" value="1"/>
</dbReference>
<dbReference type="STRING" id="1527.SAMN04489757_14217"/>
<dbReference type="GO" id="GO:0009317">
    <property type="term" value="C:acetyl-CoA carboxylase complex"/>
    <property type="evidence" value="ECO:0007669"/>
    <property type="project" value="InterPro"/>
</dbReference>
<evidence type="ECO:0000259" key="9">
    <source>
        <dbReference type="PROSITE" id="PS50968"/>
    </source>
</evidence>
<evidence type="ECO:0000256" key="4">
    <source>
        <dbReference type="ARBA" id="ARBA00022832"/>
    </source>
</evidence>
<sequence length="144" mass="15935">MEMENIIKLIKTVSESALTSFEYEEEGSRLSLQINRNVVHRDTPESVPVQSNPELKQPEGSCSTNNLVISSPMVGTFYAAKSEGSEPYISVGDVVKKGQIIGIVEAMKLMNEIESEYDGVVKEILVKNKDMIEYGQPLVSLKPL</sequence>
<dbReference type="RefSeq" id="WP_091688320.1">
    <property type="nucleotide sequence ID" value="NZ_BAABFM010000015.1"/>
</dbReference>
<evidence type="ECO:0000256" key="6">
    <source>
        <dbReference type="ARBA" id="ARBA00023160"/>
    </source>
</evidence>
<name>A0A1I5IBB6_9FIRM</name>
<organism evidence="10 11">
    <name type="scientific">Anaerocolumna aminovalerica</name>
    <dbReference type="NCBI Taxonomy" id="1527"/>
    <lineage>
        <taxon>Bacteria</taxon>
        <taxon>Bacillati</taxon>
        <taxon>Bacillota</taxon>
        <taxon>Clostridia</taxon>
        <taxon>Lachnospirales</taxon>
        <taxon>Lachnospiraceae</taxon>
        <taxon>Anaerocolumna</taxon>
    </lineage>
</organism>